<evidence type="ECO:0000256" key="4">
    <source>
        <dbReference type="ARBA" id="ARBA00023040"/>
    </source>
</evidence>
<dbReference type="Pfam" id="PF00001">
    <property type="entry name" value="7tm_1"/>
    <property type="match status" value="1"/>
</dbReference>
<evidence type="ECO:0000256" key="2">
    <source>
        <dbReference type="ARBA" id="ARBA00022692"/>
    </source>
</evidence>
<protein>
    <submittedName>
        <fullName evidence="13">G_PROTEIN_RECEP_F1_2 domain-containing protein</fullName>
    </submittedName>
</protein>
<feature type="compositionally biased region" description="Polar residues" evidence="9">
    <location>
        <begin position="432"/>
        <end position="450"/>
    </location>
</feature>
<dbReference type="InterPro" id="IPR017452">
    <property type="entry name" value="GPCR_Rhodpsn_7TM"/>
</dbReference>
<feature type="transmembrane region" description="Helical" evidence="10">
    <location>
        <begin position="123"/>
        <end position="148"/>
    </location>
</feature>
<evidence type="ECO:0000256" key="8">
    <source>
        <dbReference type="RuleBase" id="RU000688"/>
    </source>
</evidence>
<dbReference type="GO" id="GO:0043005">
    <property type="term" value="C:neuron projection"/>
    <property type="evidence" value="ECO:0007669"/>
    <property type="project" value="TreeGrafter"/>
</dbReference>
<reference evidence="13" key="2">
    <citation type="submission" date="2020-10" db="UniProtKB">
        <authorList>
            <consortium name="WormBaseParasite"/>
        </authorList>
    </citation>
    <scope>IDENTIFICATION</scope>
</reference>
<dbReference type="GO" id="GO:0042923">
    <property type="term" value="F:neuropeptide binding"/>
    <property type="evidence" value="ECO:0007669"/>
    <property type="project" value="TreeGrafter"/>
</dbReference>
<comment type="subcellular location">
    <subcellularLocation>
        <location evidence="1">Membrane</location>
        <topology evidence="1">Multi-pass membrane protein</topology>
    </subcellularLocation>
</comment>
<evidence type="ECO:0000259" key="11">
    <source>
        <dbReference type="PROSITE" id="PS50262"/>
    </source>
</evidence>
<feature type="region of interest" description="Disordered" evidence="9">
    <location>
        <begin position="386"/>
        <end position="412"/>
    </location>
</feature>
<keyword evidence="4 8" id="KW-0297">G-protein coupled receptor</keyword>
<comment type="similarity">
    <text evidence="8">Belongs to the G-protein coupled receptor 1 family.</text>
</comment>
<dbReference type="GO" id="GO:0008188">
    <property type="term" value="F:neuropeptide receptor activity"/>
    <property type="evidence" value="ECO:0007669"/>
    <property type="project" value="TreeGrafter"/>
</dbReference>
<evidence type="ECO:0000256" key="3">
    <source>
        <dbReference type="ARBA" id="ARBA00022989"/>
    </source>
</evidence>
<dbReference type="PRINTS" id="PR00237">
    <property type="entry name" value="GPCRRHODOPSN"/>
</dbReference>
<organism evidence="12 13">
    <name type="scientific">Panagrellus redivivus</name>
    <name type="common">Microworm</name>
    <dbReference type="NCBI Taxonomy" id="6233"/>
    <lineage>
        <taxon>Eukaryota</taxon>
        <taxon>Metazoa</taxon>
        <taxon>Ecdysozoa</taxon>
        <taxon>Nematoda</taxon>
        <taxon>Chromadorea</taxon>
        <taxon>Rhabditida</taxon>
        <taxon>Tylenchina</taxon>
        <taxon>Panagrolaimomorpha</taxon>
        <taxon>Panagrolaimoidea</taxon>
        <taxon>Panagrolaimidae</taxon>
        <taxon>Panagrellus</taxon>
    </lineage>
</organism>
<accession>A0A7E4VKZ6</accession>
<dbReference type="InterPro" id="IPR000276">
    <property type="entry name" value="GPCR_Rhodpsn"/>
</dbReference>
<evidence type="ECO:0000313" key="13">
    <source>
        <dbReference type="WBParaSite" id="Pan_g22488.t1"/>
    </source>
</evidence>
<dbReference type="PROSITE" id="PS50262">
    <property type="entry name" value="G_PROTEIN_RECEP_F1_2"/>
    <property type="match status" value="1"/>
</dbReference>
<evidence type="ECO:0000256" key="9">
    <source>
        <dbReference type="SAM" id="MobiDB-lite"/>
    </source>
</evidence>
<evidence type="ECO:0000313" key="12">
    <source>
        <dbReference type="Proteomes" id="UP000492821"/>
    </source>
</evidence>
<keyword evidence="6 8" id="KW-0675">Receptor</keyword>
<dbReference type="PROSITE" id="PS00237">
    <property type="entry name" value="G_PROTEIN_RECEP_F1_1"/>
    <property type="match status" value="1"/>
</dbReference>
<feature type="transmembrane region" description="Helical" evidence="10">
    <location>
        <begin position="26"/>
        <end position="55"/>
    </location>
</feature>
<reference evidence="12" key="1">
    <citation type="journal article" date="2013" name="Genetics">
        <title>The draft genome and transcriptome of Panagrellus redivivus are shaped by the harsh demands of a free-living lifestyle.</title>
        <authorList>
            <person name="Srinivasan J."/>
            <person name="Dillman A.R."/>
            <person name="Macchietto M.G."/>
            <person name="Heikkinen L."/>
            <person name="Lakso M."/>
            <person name="Fracchia K.M."/>
            <person name="Antoshechkin I."/>
            <person name="Mortazavi A."/>
            <person name="Wong G."/>
            <person name="Sternberg P.W."/>
        </authorList>
    </citation>
    <scope>NUCLEOTIDE SEQUENCE [LARGE SCALE GENOMIC DNA]</scope>
    <source>
        <strain evidence="12">MT8872</strain>
    </source>
</reference>
<keyword evidence="12" id="KW-1185">Reference proteome</keyword>
<feature type="domain" description="G-protein coupled receptors family 1 profile" evidence="11">
    <location>
        <begin position="1"/>
        <end position="307"/>
    </location>
</feature>
<proteinExistence type="inferred from homology"/>
<sequence>MNLAASDIFVCLLSLPITPITNVFKIWYFGTVLCGLIPWVQGVSIFICTFSLGAIAVDRYILVVRPHSTPLNRKSAMSVTIVLWTLSIVMTLPYAFIMKLESYSDICGVFCTEQWPSKHARQAYTFIVMVAQFVVPFGLMAFCYAAIFSRLKNRTRVRLKRLAARSMTLEQSTITVPMSNSVERTSIVGVNAAAASDVFHGKVIQAENTIKRSTELSLKALPSDKNKEKQQLLNRTRRTTAILACMVIIFGLTWLPHNVVSLLLEYDNDEGKLFYLFGREDLNITYLINLFTHSFAMTNNVSNPLLYAWLNPTFRELLVKTFFKKQAKMEKQRRATQPSINDFQIYALHKRSSDVPCISPVISERVNLAAYKLLQNRNYLKTDHQHKLSDDTAHSQGMSNSYSNASVKTDSDPLLRPSSALYISANGEHQHSGQPLISSPSSMHSLNRSSPFPFADGTNSAYDPTDILI</sequence>
<dbReference type="PANTHER" id="PTHR24235:SF27">
    <property type="entry name" value="NEUROPEPTIDE RECEPTOR NPR-1"/>
    <property type="match status" value="1"/>
</dbReference>
<dbReference type="Proteomes" id="UP000492821">
    <property type="component" value="Unassembled WGS sequence"/>
</dbReference>
<dbReference type="PANTHER" id="PTHR24235">
    <property type="entry name" value="NEUROPEPTIDE Y RECEPTOR"/>
    <property type="match status" value="1"/>
</dbReference>
<keyword evidence="7 8" id="KW-0807">Transducer</keyword>
<dbReference type="Gene3D" id="1.20.1070.10">
    <property type="entry name" value="Rhodopsin 7-helix transmembrane proteins"/>
    <property type="match status" value="1"/>
</dbReference>
<dbReference type="GO" id="GO:0005886">
    <property type="term" value="C:plasma membrane"/>
    <property type="evidence" value="ECO:0007669"/>
    <property type="project" value="TreeGrafter"/>
</dbReference>
<evidence type="ECO:0000256" key="5">
    <source>
        <dbReference type="ARBA" id="ARBA00023136"/>
    </source>
</evidence>
<feature type="transmembrane region" description="Helical" evidence="10">
    <location>
        <begin position="241"/>
        <end position="264"/>
    </location>
</feature>
<feature type="region of interest" description="Disordered" evidence="9">
    <location>
        <begin position="428"/>
        <end position="458"/>
    </location>
</feature>
<evidence type="ECO:0000256" key="10">
    <source>
        <dbReference type="SAM" id="Phobius"/>
    </source>
</evidence>
<feature type="transmembrane region" description="Helical" evidence="10">
    <location>
        <begin position="76"/>
        <end position="96"/>
    </location>
</feature>
<dbReference type="CDD" id="cd15203">
    <property type="entry name" value="7tmA_NPYR-like"/>
    <property type="match status" value="1"/>
</dbReference>
<feature type="compositionally biased region" description="Polar residues" evidence="9">
    <location>
        <begin position="394"/>
        <end position="408"/>
    </location>
</feature>
<keyword evidence="3 10" id="KW-1133">Transmembrane helix</keyword>
<keyword evidence="2 8" id="KW-0812">Transmembrane</keyword>
<dbReference type="AlphaFoldDB" id="A0A7E4VKZ6"/>
<dbReference type="WBParaSite" id="Pan_g22488.t1">
    <property type="protein sequence ID" value="Pan_g22488.t1"/>
    <property type="gene ID" value="Pan_g22488"/>
</dbReference>
<keyword evidence="5 10" id="KW-0472">Membrane</keyword>
<evidence type="ECO:0000256" key="6">
    <source>
        <dbReference type="ARBA" id="ARBA00023170"/>
    </source>
</evidence>
<name>A0A7E4VKZ6_PANRE</name>
<evidence type="ECO:0000256" key="1">
    <source>
        <dbReference type="ARBA" id="ARBA00004141"/>
    </source>
</evidence>
<evidence type="ECO:0000256" key="7">
    <source>
        <dbReference type="ARBA" id="ARBA00023224"/>
    </source>
</evidence>
<dbReference type="SUPFAM" id="SSF81321">
    <property type="entry name" value="Family A G protein-coupled receptor-like"/>
    <property type="match status" value="1"/>
</dbReference>